<feature type="region of interest" description="Disordered" evidence="1">
    <location>
        <begin position="180"/>
        <end position="223"/>
    </location>
</feature>
<evidence type="ECO:0000256" key="1">
    <source>
        <dbReference type="SAM" id="MobiDB-lite"/>
    </source>
</evidence>
<comment type="caution">
    <text evidence="2">The sequence shown here is derived from an EMBL/GenBank/DDBJ whole genome shotgun (WGS) entry which is preliminary data.</text>
</comment>
<name>A0ABR3D5N5_NEUIN</name>
<accession>A0ABR3D5N5</accession>
<organism evidence="2 3">
    <name type="scientific">Neurospora intermedia</name>
    <dbReference type="NCBI Taxonomy" id="5142"/>
    <lineage>
        <taxon>Eukaryota</taxon>
        <taxon>Fungi</taxon>
        <taxon>Dikarya</taxon>
        <taxon>Ascomycota</taxon>
        <taxon>Pezizomycotina</taxon>
        <taxon>Sordariomycetes</taxon>
        <taxon>Sordariomycetidae</taxon>
        <taxon>Sordariales</taxon>
        <taxon>Sordariaceae</taxon>
        <taxon>Neurospora</taxon>
    </lineage>
</organism>
<evidence type="ECO:0000313" key="3">
    <source>
        <dbReference type="Proteomes" id="UP001451303"/>
    </source>
</evidence>
<sequence>MVRTRAQRGQPLTGNRPQGIRKNTPQKRHRLRDPDPTDTPQEQAVSDPSKVPPSPTSGLRKRKLISYRIDKYPHHSLRSARNSPPLPRPLESPAVPDLPVSPAPAPVPEEAAIGDTDERQYIIDYWRREGSWPRKYFEQDDYTRKDFDKLMDSTTKVQSLLFPCYDPVARLRFAEKDAPAYLSRKRSGSNGSTPTSMPPPSMPSPSTTMASSDWRPREEKSAP</sequence>
<dbReference type="PANTHER" id="PTHR42470:SF2">
    <property type="match status" value="1"/>
</dbReference>
<proteinExistence type="predicted"/>
<reference evidence="2 3" key="1">
    <citation type="submission" date="2023-09" db="EMBL/GenBank/DDBJ databases">
        <title>Multi-omics analysis of a traditional fermented food reveals byproduct-associated fungal strains for waste-to-food upcycling.</title>
        <authorList>
            <consortium name="Lawrence Berkeley National Laboratory"/>
            <person name="Rekdal V.M."/>
            <person name="Villalobos-Escobedo J.M."/>
            <person name="Rodriguez-Valeron N."/>
            <person name="Garcia M.O."/>
            <person name="Vasquez D.P."/>
            <person name="Damayanti I."/>
            <person name="Sorensen P.M."/>
            <person name="Baidoo E.E."/>
            <person name="De Carvalho A.C."/>
            <person name="Riley R."/>
            <person name="Lipzen A."/>
            <person name="He G."/>
            <person name="Yan M."/>
            <person name="Haridas S."/>
            <person name="Daum C."/>
            <person name="Yoshinaga Y."/>
            <person name="Ng V."/>
            <person name="Grigoriev I.V."/>
            <person name="Munk R."/>
            <person name="Nuraida L."/>
            <person name="Wijaya C.H."/>
            <person name="Morales P.-C."/>
            <person name="Keasling J.D."/>
        </authorList>
    </citation>
    <scope>NUCLEOTIDE SEQUENCE [LARGE SCALE GENOMIC DNA]</scope>
    <source>
        <strain evidence="2 3">FGSC 2613</strain>
    </source>
</reference>
<dbReference type="EMBL" id="JAVLET010000009">
    <property type="protein sequence ID" value="KAL0467563.1"/>
    <property type="molecule type" value="Genomic_DNA"/>
</dbReference>
<protein>
    <submittedName>
        <fullName evidence="2">Uncharacterized protein</fullName>
    </submittedName>
</protein>
<dbReference type="Proteomes" id="UP001451303">
    <property type="component" value="Unassembled WGS sequence"/>
</dbReference>
<feature type="compositionally biased region" description="Basic and acidic residues" evidence="1">
    <location>
        <begin position="214"/>
        <end position="223"/>
    </location>
</feature>
<gene>
    <name evidence="2" type="ORF">QR685DRAFT_546897</name>
</gene>
<dbReference type="PANTHER" id="PTHR42470">
    <property type="entry name" value="VAST DOMAIN-CONTAINING PROTEIN"/>
    <property type="match status" value="1"/>
</dbReference>
<evidence type="ECO:0000313" key="2">
    <source>
        <dbReference type="EMBL" id="KAL0467563.1"/>
    </source>
</evidence>
<keyword evidence="3" id="KW-1185">Reference proteome</keyword>
<feature type="region of interest" description="Disordered" evidence="1">
    <location>
        <begin position="1"/>
        <end position="116"/>
    </location>
</feature>